<evidence type="ECO:0000256" key="5">
    <source>
        <dbReference type="SAM" id="MobiDB-lite"/>
    </source>
</evidence>
<dbReference type="RefSeq" id="WP_071017951.1">
    <property type="nucleotide sequence ID" value="NZ_CP017755.1"/>
</dbReference>
<evidence type="ECO:0000259" key="6">
    <source>
        <dbReference type="Pfam" id="PF01258"/>
    </source>
</evidence>
<dbReference type="InterPro" id="IPR000962">
    <property type="entry name" value="Znf_DskA_TraR"/>
</dbReference>
<feature type="domain" description="Zinc finger DksA/TraR C4-type" evidence="6">
    <location>
        <begin position="79"/>
        <end position="113"/>
    </location>
</feature>
<name>A0A1D9IEF5_9BURK</name>
<dbReference type="EMBL" id="CP017755">
    <property type="protein sequence ID" value="AOZ10489.1"/>
    <property type="molecule type" value="Genomic_DNA"/>
</dbReference>
<dbReference type="Pfam" id="PF01258">
    <property type="entry name" value="zf-dskA_traR"/>
    <property type="match status" value="1"/>
</dbReference>
<accession>A0A1D9IEF5</accession>
<evidence type="ECO:0000256" key="1">
    <source>
        <dbReference type="ARBA" id="ARBA00022723"/>
    </source>
</evidence>
<keyword evidence="2" id="KW-0863">Zinc-finger</keyword>
<feature type="zinc finger region" description="dksA C4-type" evidence="4">
    <location>
        <begin position="84"/>
        <end position="108"/>
    </location>
</feature>
<keyword evidence="3" id="KW-0862">Zinc</keyword>
<dbReference type="PANTHER" id="PTHR33823">
    <property type="entry name" value="RNA POLYMERASE-BINDING TRANSCRIPTION FACTOR DKSA-RELATED"/>
    <property type="match status" value="1"/>
</dbReference>
<evidence type="ECO:0000256" key="2">
    <source>
        <dbReference type="ARBA" id="ARBA00022771"/>
    </source>
</evidence>
<keyword evidence="8" id="KW-1185">Reference proteome</keyword>
<keyword evidence="1" id="KW-0479">Metal-binding</keyword>
<dbReference type="Proteomes" id="UP000177515">
    <property type="component" value="Chromosome 2"/>
</dbReference>
<dbReference type="PANTHER" id="PTHR33823:SF4">
    <property type="entry name" value="GENERAL STRESS PROTEIN 16O"/>
    <property type="match status" value="1"/>
</dbReference>
<feature type="region of interest" description="Disordered" evidence="5">
    <location>
        <begin position="26"/>
        <end position="51"/>
    </location>
</feature>
<proteinExistence type="predicted"/>
<organism evidence="7 8">
    <name type="scientific">Cupriavidus malaysiensis</name>
    <dbReference type="NCBI Taxonomy" id="367825"/>
    <lineage>
        <taxon>Bacteria</taxon>
        <taxon>Pseudomonadati</taxon>
        <taxon>Pseudomonadota</taxon>
        <taxon>Betaproteobacteria</taxon>
        <taxon>Burkholderiales</taxon>
        <taxon>Burkholderiaceae</taxon>
        <taxon>Cupriavidus</taxon>
    </lineage>
</organism>
<evidence type="ECO:0000256" key="4">
    <source>
        <dbReference type="PROSITE-ProRule" id="PRU00510"/>
    </source>
</evidence>
<evidence type="ECO:0000313" key="7">
    <source>
        <dbReference type="EMBL" id="AOZ10489.1"/>
    </source>
</evidence>
<dbReference type="Gene3D" id="1.20.120.910">
    <property type="entry name" value="DksA, coiled-coil domain"/>
    <property type="match status" value="1"/>
</dbReference>
<sequence>MTALTDAELARVASLLDQAELRARAQLTASAAAPPSPEPSDQADQADRDTDLRMGEAVETHARRELADISAARQRLANGSYGFCIECGEEIPPPRLLAYPTARRCMDCQRAREAAPALAGGRQR</sequence>
<dbReference type="SUPFAM" id="SSF57716">
    <property type="entry name" value="Glucocorticoid receptor-like (DNA-binding domain)"/>
    <property type="match status" value="1"/>
</dbReference>
<evidence type="ECO:0000313" key="8">
    <source>
        <dbReference type="Proteomes" id="UP000177515"/>
    </source>
</evidence>
<dbReference type="PROSITE" id="PS51128">
    <property type="entry name" value="ZF_DKSA_2"/>
    <property type="match status" value="1"/>
</dbReference>
<reference evidence="7 8" key="1">
    <citation type="submission" date="2016-10" db="EMBL/GenBank/DDBJ databases">
        <title>Complete genome sequences of three Cupriavidus strains isolated from various Malaysian environments.</title>
        <authorList>
            <person name="Abdullah A.A.-A."/>
            <person name="Shafie N.A.H."/>
            <person name="Lau N.S."/>
        </authorList>
    </citation>
    <scope>NUCLEOTIDE SEQUENCE [LARGE SCALE GENOMIC DNA]</scope>
    <source>
        <strain evidence="7 8">USMAA1020</strain>
    </source>
</reference>
<dbReference type="InterPro" id="IPR037187">
    <property type="entry name" value="DnaK_N"/>
</dbReference>
<protein>
    <recommendedName>
        <fullName evidence="6">Zinc finger DksA/TraR C4-type domain-containing protein</fullName>
    </recommendedName>
</protein>
<dbReference type="SUPFAM" id="SSF109635">
    <property type="entry name" value="DnaK suppressor protein DksA, alpha-hairpin domain"/>
    <property type="match status" value="1"/>
</dbReference>
<evidence type="ECO:0000256" key="3">
    <source>
        <dbReference type="ARBA" id="ARBA00022833"/>
    </source>
</evidence>
<gene>
    <name evidence="7" type="ORF">BKK80_33525</name>
</gene>